<dbReference type="Pfam" id="PF20467">
    <property type="entry name" value="MmeI_C"/>
    <property type="match status" value="1"/>
</dbReference>
<evidence type="ECO:0000259" key="2">
    <source>
        <dbReference type="Pfam" id="PF20467"/>
    </source>
</evidence>
<evidence type="ECO:0000259" key="1">
    <source>
        <dbReference type="Pfam" id="PF20466"/>
    </source>
</evidence>
<reference evidence="3" key="1">
    <citation type="journal article" date="2014" name="Genome Announc.">
        <title>Draft Genome Sequences of Marine Flavobacterium Algibacter lectus Strains SS8 and NR4.</title>
        <authorList>
            <person name="Takatani N."/>
            <person name="Nakanishi M."/>
            <person name="Meirelles P."/>
            <person name="Mino S."/>
            <person name="Suda W."/>
            <person name="Oshima K."/>
            <person name="Hattori M."/>
            <person name="Ohkuma M."/>
            <person name="Hosokawa M."/>
            <person name="Miyashita K."/>
            <person name="Thompson F.L."/>
            <person name="Niwa A."/>
            <person name="Sawabe T."/>
            <person name="Sawabe T."/>
        </authorList>
    </citation>
    <scope>NUCLEOTIDE SEQUENCE [LARGE SCALE GENOMIC DNA]</scope>
    <source>
        <strain evidence="3">JCM 19274</strain>
    </source>
</reference>
<dbReference type="AlphaFoldDB" id="A0A090X1I8"/>
<sequence>MAWVKYTCGRLKSDFRYSNTIVYNNYPWPTNPSDKHKKNVEKKVQNMLSAREEFKESSLADLYDPLTMPTKLLKAHLELDKAVDVCYRPQAFKSENNRMEYLFDLYNQYTAPLLNEKKTKKKK</sequence>
<dbReference type="Proteomes" id="UP000029643">
    <property type="component" value="Unassembled WGS sequence"/>
</dbReference>
<evidence type="ECO:0000313" key="3">
    <source>
        <dbReference type="EMBL" id="GAL82663.1"/>
    </source>
</evidence>
<dbReference type="GO" id="GO:0032259">
    <property type="term" value="P:methylation"/>
    <property type="evidence" value="ECO:0007669"/>
    <property type="project" value="UniProtKB-KW"/>
</dbReference>
<protein>
    <submittedName>
        <fullName evidence="3">Type II restriction enzyme methylase subunit YeeA</fullName>
    </submittedName>
</protein>
<proteinExistence type="predicted"/>
<evidence type="ECO:0000313" key="4">
    <source>
        <dbReference type="Proteomes" id="UP000029643"/>
    </source>
</evidence>
<keyword evidence="3" id="KW-0808">Transferase</keyword>
<dbReference type="REBASE" id="98200">
    <property type="entry name" value="AleNR4ORF2941P"/>
</dbReference>
<gene>
    <name evidence="3" type="ORF">JCM19274_2942</name>
</gene>
<feature type="domain" description="MmeI-like target recognition" evidence="1">
    <location>
        <begin position="1"/>
        <end position="30"/>
    </location>
</feature>
<dbReference type="InterPro" id="IPR046818">
    <property type="entry name" value="MmeI_C"/>
</dbReference>
<keyword evidence="3" id="KW-0489">Methyltransferase</keyword>
<accession>A0A090X1I8</accession>
<dbReference type="EMBL" id="BBNU01000039">
    <property type="protein sequence ID" value="GAL82663.1"/>
    <property type="molecule type" value="Genomic_DNA"/>
</dbReference>
<organism evidence="3 4">
    <name type="scientific">Algibacter lectus</name>
    <dbReference type="NCBI Taxonomy" id="221126"/>
    <lineage>
        <taxon>Bacteria</taxon>
        <taxon>Pseudomonadati</taxon>
        <taxon>Bacteroidota</taxon>
        <taxon>Flavobacteriia</taxon>
        <taxon>Flavobacteriales</taxon>
        <taxon>Flavobacteriaceae</taxon>
        <taxon>Algibacter</taxon>
    </lineage>
</organism>
<feature type="domain" description="MmeI-like C-terminal" evidence="2">
    <location>
        <begin position="33"/>
        <end position="113"/>
    </location>
</feature>
<comment type="caution">
    <text evidence="3">The sequence shown here is derived from an EMBL/GenBank/DDBJ whole genome shotgun (WGS) entry which is preliminary data.</text>
</comment>
<dbReference type="Pfam" id="PF20466">
    <property type="entry name" value="MmeI_TRD"/>
    <property type="match status" value="1"/>
</dbReference>
<name>A0A090X1I8_9FLAO</name>
<dbReference type="InterPro" id="IPR046820">
    <property type="entry name" value="MmeI_TRD"/>
</dbReference>
<dbReference type="GO" id="GO:0008168">
    <property type="term" value="F:methyltransferase activity"/>
    <property type="evidence" value="ECO:0007669"/>
    <property type="project" value="UniProtKB-KW"/>
</dbReference>